<feature type="compositionally biased region" description="Low complexity" evidence="17">
    <location>
        <begin position="165"/>
        <end position="184"/>
    </location>
</feature>
<dbReference type="GO" id="GO:0015031">
    <property type="term" value="P:protein transport"/>
    <property type="evidence" value="ECO:0007669"/>
    <property type="project" value="UniProtKB-KW"/>
</dbReference>
<dbReference type="CDD" id="cd23799">
    <property type="entry name" value="UBCc_UBE2J"/>
    <property type="match status" value="1"/>
</dbReference>
<dbReference type="PROSITE" id="PS50127">
    <property type="entry name" value="UBC_2"/>
    <property type="match status" value="1"/>
</dbReference>
<dbReference type="CDD" id="cd13228">
    <property type="entry name" value="PHear_NECAP"/>
    <property type="match status" value="1"/>
</dbReference>
<dbReference type="PANTHER" id="PTHR12847:SF9">
    <property type="entry name" value="NECAP-LIKE PROTEIN CG9132"/>
    <property type="match status" value="1"/>
</dbReference>
<evidence type="ECO:0000256" key="4">
    <source>
        <dbReference type="ARBA" id="ARBA00022448"/>
    </source>
</evidence>
<keyword evidence="8" id="KW-0547">Nucleotide-binding</keyword>
<evidence type="ECO:0000256" key="16">
    <source>
        <dbReference type="ARBA" id="ARBA00073320"/>
    </source>
</evidence>
<evidence type="ECO:0000313" key="21">
    <source>
        <dbReference type="Proteomes" id="UP000267096"/>
    </source>
</evidence>
<dbReference type="SUPFAM" id="SSF54495">
    <property type="entry name" value="UBC-like"/>
    <property type="match status" value="1"/>
</dbReference>
<dbReference type="PANTHER" id="PTHR12847">
    <property type="entry name" value="ATP-BINDING CASSETTE ABC TRANSPORTER-RELATED"/>
    <property type="match status" value="1"/>
</dbReference>
<evidence type="ECO:0000313" key="20">
    <source>
        <dbReference type="EMBL" id="VDK45713.1"/>
    </source>
</evidence>
<evidence type="ECO:0000256" key="2">
    <source>
        <dbReference type="ARBA" id="ARBA00007736"/>
    </source>
</evidence>
<dbReference type="Gene3D" id="2.30.29.30">
    <property type="entry name" value="Pleckstrin-homology domain (PH domain)/Phosphotyrosine-binding domain (PTB)"/>
    <property type="match status" value="1"/>
</dbReference>
<evidence type="ECO:0000256" key="18">
    <source>
        <dbReference type="SAM" id="Phobius"/>
    </source>
</evidence>
<dbReference type="InterPro" id="IPR011993">
    <property type="entry name" value="PH-like_dom_sf"/>
</dbReference>
<dbReference type="EC" id="2.3.2.23" evidence="3"/>
<evidence type="ECO:0000256" key="9">
    <source>
        <dbReference type="ARBA" id="ARBA00022786"/>
    </source>
</evidence>
<dbReference type="AlphaFoldDB" id="A0A158PNJ9"/>
<comment type="subcellular location">
    <subcellularLocation>
        <location evidence="1">Endoplasmic reticulum membrane</location>
    </subcellularLocation>
</comment>
<keyword evidence="5" id="KW-0254">Endocytosis</keyword>
<sequence>MSDEYERVCLVKPEVFIYRIPPLASNRGHKAADWNLDEPNWVGRMRLVAIGKLLEIRLEDKASGALFAKAPIESYPGICIEPVIDSSRYFVVRLKNDNGQTAFIGIGFGDRGDSFDLNVALQDHFRYVEKSNELEKEDETELSKPKLDLSFKEGQTIHLNLGKKSSTSAPRARPSASASSSATAGGFPLLPPPPSSSSSISQRARVSPTQPPSANCQSSSKLLFGIYLSSEMAGSASVTAIARLKKDYSKLLKDPVPYVLAAPLHSNILEWHYVIEGVPSTPYEGGFYHGKLVFPPDFPFRPPAIYMITPSGRFQPNTRLCLSISDFHPDTWNPAWTVSTIITGLLSFMNDTSPTLGSIVSSEAEKRSLAKKSREYNLNDRVFCELFEDLANQIRKTLEEEKNRVLCDDLAAQDSNSSRRFGEESDYSSFTYNLVVVAGVVMIAFAVRYVVMTASQQDN</sequence>
<protein>
    <recommendedName>
        <fullName evidence="16">Ubiquitin-conjugating enzyme E2 J2</fullName>
        <ecNumber evidence="3">2.3.2.23</ecNumber>
    </recommendedName>
</protein>
<dbReference type="OrthoDB" id="1158011at2759"/>
<feature type="transmembrane region" description="Helical" evidence="18">
    <location>
        <begin position="430"/>
        <end position="451"/>
    </location>
</feature>
<evidence type="ECO:0000313" key="22">
    <source>
        <dbReference type="WBParaSite" id="ASIM_0001227801-mRNA-1"/>
    </source>
</evidence>
<evidence type="ECO:0000256" key="15">
    <source>
        <dbReference type="ARBA" id="ARBA00054775"/>
    </source>
</evidence>
<evidence type="ECO:0000256" key="6">
    <source>
        <dbReference type="ARBA" id="ARBA00022679"/>
    </source>
</evidence>
<reference evidence="20 21" key="2">
    <citation type="submission" date="2018-11" db="EMBL/GenBank/DDBJ databases">
        <authorList>
            <consortium name="Pathogen Informatics"/>
        </authorList>
    </citation>
    <scope>NUCLEOTIDE SEQUENCE [LARGE SCALE GENOMIC DNA]</scope>
</reference>
<evidence type="ECO:0000256" key="10">
    <source>
        <dbReference type="ARBA" id="ARBA00022824"/>
    </source>
</evidence>
<reference evidence="22" key="1">
    <citation type="submission" date="2016-04" db="UniProtKB">
        <authorList>
            <consortium name="WormBaseParasite"/>
        </authorList>
    </citation>
    <scope>IDENTIFICATION</scope>
</reference>
<keyword evidence="10" id="KW-0256">Endoplasmic reticulum</keyword>
<evidence type="ECO:0000256" key="17">
    <source>
        <dbReference type="SAM" id="MobiDB-lite"/>
    </source>
</evidence>
<keyword evidence="6" id="KW-0808">Transferase</keyword>
<evidence type="ECO:0000256" key="7">
    <source>
        <dbReference type="ARBA" id="ARBA00022692"/>
    </source>
</evidence>
<dbReference type="GO" id="GO:0061631">
    <property type="term" value="F:ubiquitin conjugating enzyme activity"/>
    <property type="evidence" value="ECO:0007669"/>
    <property type="project" value="UniProtKB-EC"/>
</dbReference>
<organism evidence="22">
    <name type="scientific">Anisakis simplex</name>
    <name type="common">Herring worm</name>
    <dbReference type="NCBI Taxonomy" id="6269"/>
    <lineage>
        <taxon>Eukaryota</taxon>
        <taxon>Metazoa</taxon>
        <taxon>Ecdysozoa</taxon>
        <taxon>Nematoda</taxon>
        <taxon>Chromadorea</taxon>
        <taxon>Rhabditida</taxon>
        <taxon>Spirurina</taxon>
        <taxon>Ascaridomorpha</taxon>
        <taxon>Ascaridoidea</taxon>
        <taxon>Anisakidae</taxon>
        <taxon>Anisakis</taxon>
        <taxon>Anisakis simplex complex</taxon>
    </lineage>
</organism>
<evidence type="ECO:0000256" key="8">
    <source>
        <dbReference type="ARBA" id="ARBA00022741"/>
    </source>
</evidence>
<dbReference type="GO" id="GO:0006897">
    <property type="term" value="P:endocytosis"/>
    <property type="evidence" value="ECO:0007669"/>
    <property type="project" value="UniProtKB-KW"/>
</dbReference>
<dbReference type="FunFam" id="2.30.29.30:FF:000064">
    <property type="entry name" value="Adaptin ear-binding coat-associated protein 1"/>
    <property type="match status" value="1"/>
</dbReference>
<feature type="region of interest" description="Disordered" evidence="17">
    <location>
        <begin position="160"/>
        <end position="217"/>
    </location>
</feature>
<dbReference type="InterPro" id="IPR000608">
    <property type="entry name" value="UBC"/>
</dbReference>
<keyword evidence="13 18" id="KW-1133">Transmembrane helix</keyword>
<comment type="similarity">
    <text evidence="2">Belongs to the NECAP family.</text>
</comment>
<keyword evidence="4" id="KW-0813">Transport</keyword>
<feature type="domain" description="UBC core" evidence="19">
    <location>
        <begin position="239"/>
        <end position="389"/>
    </location>
</feature>
<evidence type="ECO:0000256" key="14">
    <source>
        <dbReference type="ARBA" id="ARBA00023136"/>
    </source>
</evidence>
<keyword evidence="14 18" id="KW-0472">Membrane</keyword>
<keyword evidence="12" id="KW-0653">Protein transport</keyword>
<dbReference type="Gene3D" id="3.10.110.10">
    <property type="entry name" value="Ubiquitin Conjugating Enzyme"/>
    <property type="match status" value="1"/>
</dbReference>
<evidence type="ECO:0000256" key="1">
    <source>
        <dbReference type="ARBA" id="ARBA00004586"/>
    </source>
</evidence>
<keyword evidence="11" id="KW-0067">ATP-binding</keyword>
<feature type="compositionally biased region" description="Polar residues" evidence="17">
    <location>
        <begin position="200"/>
        <end position="217"/>
    </location>
</feature>
<dbReference type="InterPro" id="IPR016135">
    <property type="entry name" value="UBQ-conjugating_enzyme/RWD"/>
</dbReference>
<dbReference type="WBParaSite" id="ASIM_0001227801-mRNA-1">
    <property type="protein sequence ID" value="ASIM_0001227801-mRNA-1"/>
    <property type="gene ID" value="ASIM_0001227801"/>
</dbReference>
<dbReference type="FunFam" id="3.10.110.10:FF:000023">
    <property type="entry name" value="Ubiquitin-conjugating enzyme E2 J2"/>
    <property type="match status" value="1"/>
</dbReference>
<evidence type="ECO:0000256" key="12">
    <source>
        <dbReference type="ARBA" id="ARBA00022927"/>
    </source>
</evidence>
<dbReference type="GO" id="GO:0005524">
    <property type="term" value="F:ATP binding"/>
    <property type="evidence" value="ECO:0007669"/>
    <property type="project" value="UniProtKB-KW"/>
</dbReference>
<comment type="function">
    <text evidence="15">Catalyzes the covalent attachment of ubiquitin to other proteins. Seems to function in the selective degradation of misfolded membrane proteins from the endoplasmic reticulum (ERAD). In cooperation with the GATOR2 complex, catalyzes 'Lys-6'-linked ubiquitination of NPRL2.</text>
</comment>
<dbReference type="Proteomes" id="UP000267096">
    <property type="component" value="Unassembled WGS sequence"/>
</dbReference>
<keyword evidence="7 18" id="KW-0812">Transmembrane</keyword>
<dbReference type="Pfam" id="PF00179">
    <property type="entry name" value="UQ_con"/>
    <property type="match status" value="1"/>
</dbReference>
<evidence type="ECO:0000256" key="11">
    <source>
        <dbReference type="ARBA" id="ARBA00022840"/>
    </source>
</evidence>
<dbReference type="Pfam" id="PF07933">
    <property type="entry name" value="DUF1681"/>
    <property type="match status" value="1"/>
</dbReference>
<keyword evidence="21" id="KW-1185">Reference proteome</keyword>
<dbReference type="InterPro" id="IPR012466">
    <property type="entry name" value="NECAP_PHear"/>
</dbReference>
<evidence type="ECO:0000256" key="3">
    <source>
        <dbReference type="ARBA" id="ARBA00012486"/>
    </source>
</evidence>
<accession>A0A158PNJ9</accession>
<name>A0A158PNJ9_ANISI</name>
<evidence type="ECO:0000259" key="19">
    <source>
        <dbReference type="PROSITE" id="PS50127"/>
    </source>
</evidence>
<dbReference type="SMART" id="SM00212">
    <property type="entry name" value="UBCc"/>
    <property type="match status" value="1"/>
</dbReference>
<dbReference type="EMBL" id="UYRR01031098">
    <property type="protein sequence ID" value="VDK45713.1"/>
    <property type="molecule type" value="Genomic_DNA"/>
</dbReference>
<dbReference type="SUPFAM" id="SSF50729">
    <property type="entry name" value="PH domain-like"/>
    <property type="match status" value="1"/>
</dbReference>
<evidence type="ECO:0000256" key="13">
    <source>
        <dbReference type="ARBA" id="ARBA00022989"/>
    </source>
</evidence>
<dbReference type="GO" id="GO:0005789">
    <property type="term" value="C:endoplasmic reticulum membrane"/>
    <property type="evidence" value="ECO:0007669"/>
    <property type="project" value="UniProtKB-SubCell"/>
</dbReference>
<gene>
    <name evidence="20" type="ORF">ASIM_LOCUS11744</name>
</gene>
<dbReference type="GO" id="GO:0030125">
    <property type="term" value="C:clathrin vesicle coat"/>
    <property type="evidence" value="ECO:0007669"/>
    <property type="project" value="TreeGrafter"/>
</dbReference>
<proteinExistence type="inferred from homology"/>
<keyword evidence="9" id="KW-0833">Ubl conjugation pathway</keyword>
<evidence type="ECO:0000256" key="5">
    <source>
        <dbReference type="ARBA" id="ARBA00022583"/>
    </source>
</evidence>